<dbReference type="Gene3D" id="2.30.40.10">
    <property type="entry name" value="Urease, subunit C, domain 1"/>
    <property type="match status" value="1"/>
</dbReference>
<keyword evidence="3" id="KW-1185">Reference proteome</keyword>
<dbReference type="CDD" id="cd01300">
    <property type="entry name" value="YtcJ_like"/>
    <property type="match status" value="1"/>
</dbReference>
<dbReference type="InterPro" id="IPR033932">
    <property type="entry name" value="YtcJ-like"/>
</dbReference>
<reference evidence="2" key="1">
    <citation type="submission" date="2022-05" db="EMBL/GenBank/DDBJ databases">
        <authorList>
            <person name="Colautti A."/>
            <person name="Iacumin L."/>
        </authorList>
    </citation>
    <scope>NUCLEOTIDE SEQUENCE</scope>
    <source>
        <strain evidence="2">SK 55</strain>
    </source>
</reference>
<gene>
    <name evidence="2" type="ORF">M9R32_03990</name>
</gene>
<dbReference type="PANTHER" id="PTHR22642:SF2">
    <property type="entry name" value="PROTEIN LONG AFTER FAR-RED 3"/>
    <property type="match status" value="1"/>
</dbReference>
<proteinExistence type="predicted"/>
<dbReference type="PANTHER" id="PTHR22642">
    <property type="entry name" value="IMIDAZOLONEPROPIONASE"/>
    <property type="match status" value="1"/>
</dbReference>
<dbReference type="InterPro" id="IPR013108">
    <property type="entry name" value="Amidohydro_3"/>
</dbReference>
<dbReference type="Pfam" id="PF07969">
    <property type="entry name" value="Amidohydro_3"/>
    <property type="match status" value="1"/>
</dbReference>
<dbReference type="RefSeq" id="WP_269925457.1">
    <property type="nucleotide sequence ID" value="NZ_JAMKBJ010000002.1"/>
</dbReference>
<evidence type="ECO:0000313" key="3">
    <source>
        <dbReference type="Proteomes" id="UP001152173"/>
    </source>
</evidence>
<evidence type="ECO:0000259" key="1">
    <source>
        <dbReference type="Pfam" id="PF07969"/>
    </source>
</evidence>
<dbReference type="Proteomes" id="UP001152173">
    <property type="component" value="Unassembled WGS sequence"/>
</dbReference>
<dbReference type="AlphaFoldDB" id="A0A9X3LFJ5"/>
<comment type="caution">
    <text evidence="2">The sequence shown here is derived from an EMBL/GenBank/DDBJ whole genome shotgun (WGS) entry which is preliminary data.</text>
</comment>
<dbReference type="SUPFAM" id="SSF51338">
    <property type="entry name" value="Composite domain of metallo-dependent hydrolases"/>
    <property type="match status" value="1"/>
</dbReference>
<protein>
    <submittedName>
        <fullName evidence="2">Amidohydrolase</fullName>
    </submittedName>
</protein>
<dbReference type="SUPFAM" id="SSF51556">
    <property type="entry name" value="Metallo-dependent hydrolases"/>
    <property type="match status" value="1"/>
</dbReference>
<dbReference type="GO" id="GO:0016810">
    <property type="term" value="F:hydrolase activity, acting on carbon-nitrogen (but not peptide) bonds"/>
    <property type="evidence" value="ECO:0007669"/>
    <property type="project" value="InterPro"/>
</dbReference>
<evidence type="ECO:0000313" key="2">
    <source>
        <dbReference type="EMBL" id="MCZ8536359.1"/>
    </source>
</evidence>
<dbReference type="Gene3D" id="3.20.20.140">
    <property type="entry name" value="Metal-dependent hydrolases"/>
    <property type="match status" value="1"/>
</dbReference>
<dbReference type="InterPro" id="IPR011059">
    <property type="entry name" value="Metal-dep_hydrolase_composite"/>
</dbReference>
<sequence length="522" mass="58877">MTKICFHHATFYTMRDSRHTIEAVLVENGKIIETGFFEDMEKRADTCIDLAGAFVYPGFVDSHIHMIGHGDKLRYIDLSKYMSPSEMVTNLKNLLSNHPKDEWFIAEGWNENNFDNQKILSRYELDELSTSPIVLKRICRHAMIVNSAALKRAGITKDTPDPEDGVIIRDEHGEPTGYLMDGAMAFVEKQIPEVSVAQLVTSLETSLSDLISRGFTGVHTEDMSYYGDYTRPLEAFKTVIGNDRKFRVNLLRHHTVFEKMMHEATYEEPWIEPGAMKIFIDGALGGRTALLSEPYADDNSTSGVSIHSQEELDALVSKARSFNEAVAVHAIGDMGMEMIVSAIEKHPVPKGKRDRLIHANVLREDLVARIEKLDIVLDIQPSFVPSDFPWVQERLGEKRLDWAYAWKKLLDRGIKCSGGSDSPIEEVDPRLGLYAAIARKNPGEIHGGYQPEEKLSRYDAVALYTIGSAWAIGKEKERGYIQENFDADFTVFDRDLFNGPDEQVLEAQVVKTIIAGEIVFKK</sequence>
<organism evidence="2 3">
    <name type="scientific">Paenisporosarcina quisquiliarum</name>
    <dbReference type="NCBI Taxonomy" id="365346"/>
    <lineage>
        <taxon>Bacteria</taxon>
        <taxon>Bacillati</taxon>
        <taxon>Bacillota</taxon>
        <taxon>Bacilli</taxon>
        <taxon>Bacillales</taxon>
        <taxon>Caryophanaceae</taxon>
        <taxon>Paenisporosarcina</taxon>
    </lineage>
</organism>
<dbReference type="EMBL" id="JAMKBJ010000002">
    <property type="protein sequence ID" value="MCZ8536359.1"/>
    <property type="molecule type" value="Genomic_DNA"/>
</dbReference>
<dbReference type="Gene3D" id="3.10.310.70">
    <property type="match status" value="1"/>
</dbReference>
<dbReference type="InterPro" id="IPR032466">
    <property type="entry name" value="Metal_Hydrolase"/>
</dbReference>
<accession>A0A9X3LFJ5</accession>
<name>A0A9X3LFJ5_9BACL</name>
<feature type="domain" description="Amidohydrolase 3" evidence="1">
    <location>
        <begin position="48"/>
        <end position="520"/>
    </location>
</feature>